<dbReference type="EMBL" id="AVOT02104164">
    <property type="protein sequence ID" value="MBW0579051.1"/>
    <property type="molecule type" value="Genomic_DNA"/>
</dbReference>
<keyword evidence="3" id="KW-1185">Reference proteome</keyword>
<feature type="compositionally biased region" description="Polar residues" evidence="1">
    <location>
        <begin position="36"/>
        <end position="45"/>
    </location>
</feature>
<name>A0A9Q3PZ36_9BASI</name>
<sequence length="203" mass="22459">MTTRRGSQFSIQSYGAGLRGIIDPSKGKRNGKIPSGTKSTQGSSLSQRQVAEILILFEPELELNMSDSNRYKYHSEGANRHIHEPVQAVLHSVQGPGLVNVATNTPRSDELVAHPQNIPQTGGNSEILQWMESTILQTSNQKDQEIPCQKEESNQGRSSKPTNFPKKGRRTRKRTGGSHIPQATEFQKSKKIPWTISSTSPET</sequence>
<protein>
    <submittedName>
        <fullName evidence="2">Uncharacterized protein</fullName>
    </submittedName>
</protein>
<feature type="compositionally biased region" description="Basic residues" evidence="1">
    <location>
        <begin position="166"/>
        <end position="176"/>
    </location>
</feature>
<feature type="region of interest" description="Disordered" evidence="1">
    <location>
        <begin position="18"/>
        <end position="45"/>
    </location>
</feature>
<feature type="compositionally biased region" description="Basic and acidic residues" evidence="1">
    <location>
        <begin position="142"/>
        <end position="154"/>
    </location>
</feature>
<accession>A0A9Q3PZ36</accession>
<dbReference type="AlphaFoldDB" id="A0A9Q3PZ36"/>
<comment type="caution">
    <text evidence="2">The sequence shown here is derived from an EMBL/GenBank/DDBJ whole genome shotgun (WGS) entry which is preliminary data.</text>
</comment>
<gene>
    <name evidence="2" type="ORF">O181_118766</name>
</gene>
<dbReference type="Proteomes" id="UP000765509">
    <property type="component" value="Unassembled WGS sequence"/>
</dbReference>
<feature type="region of interest" description="Disordered" evidence="1">
    <location>
        <begin position="139"/>
        <end position="203"/>
    </location>
</feature>
<reference evidence="2" key="1">
    <citation type="submission" date="2021-03" db="EMBL/GenBank/DDBJ databases">
        <title>Draft genome sequence of rust myrtle Austropuccinia psidii MF-1, a brazilian biotype.</title>
        <authorList>
            <person name="Quecine M.C."/>
            <person name="Pachon D.M.R."/>
            <person name="Bonatelli M.L."/>
            <person name="Correr F.H."/>
            <person name="Franceschini L.M."/>
            <person name="Leite T.F."/>
            <person name="Margarido G.R.A."/>
            <person name="Almeida C.A."/>
            <person name="Ferrarezi J.A."/>
            <person name="Labate C.A."/>
        </authorList>
    </citation>
    <scope>NUCLEOTIDE SEQUENCE</scope>
    <source>
        <strain evidence="2">MF-1</strain>
    </source>
</reference>
<proteinExistence type="predicted"/>
<evidence type="ECO:0000313" key="2">
    <source>
        <dbReference type="EMBL" id="MBW0579051.1"/>
    </source>
</evidence>
<evidence type="ECO:0000313" key="3">
    <source>
        <dbReference type="Proteomes" id="UP000765509"/>
    </source>
</evidence>
<evidence type="ECO:0000256" key="1">
    <source>
        <dbReference type="SAM" id="MobiDB-lite"/>
    </source>
</evidence>
<organism evidence="2 3">
    <name type="scientific">Austropuccinia psidii MF-1</name>
    <dbReference type="NCBI Taxonomy" id="1389203"/>
    <lineage>
        <taxon>Eukaryota</taxon>
        <taxon>Fungi</taxon>
        <taxon>Dikarya</taxon>
        <taxon>Basidiomycota</taxon>
        <taxon>Pucciniomycotina</taxon>
        <taxon>Pucciniomycetes</taxon>
        <taxon>Pucciniales</taxon>
        <taxon>Sphaerophragmiaceae</taxon>
        <taxon>Austropuccinia</taxon>
    </lineage>
</organism>